<evidence type="ECO:0000313" key="1">
    <source>
        <dbReference type="EMBL" id="KIM96208.1"/>
    </source>
</evidence>
<reference evidence="1 2" key="1">
    <citation type="submission" date="2014-04" db="EMBL/GenBank/DDBJ databases">
        <authorList>
            <consortium name="DOE Joint Genome Institute"/>
            <person name="Kuo A."/>
            <person name="Martino E."/>
            <person name="Perotto S."/>
            <person name="Kohler A."/>
            <person name="Nagy L.G."/>
            <person name="Floudas D."/>
            <person name="Copeland A."/>
            <person name="Barry K.W."/>
            <person name="Cichocki N."/>
            <person name="Veneault-Fourrey C."/>
            <person name="LaButti K."/>
            <person name="Lindquist E.A."/>
            <person name="Lipzen A."/>
            <person name="Lundell T."/>
            <person name="Morin E."/>
            <person name="Murat C."/>
            <person name="Sun H."/>
            <person name="Tunlid A."/>
            <person name="Henrissat B."/>
            <person name="Grigoriev I.V."/>
            <person name="Hibbett D.S."/>
            <person name="Martin F."/>
            <person name="Nordberg H.P."/>
            <person name="Cantor M.N."/>
            <person name="Hua S.X."/>
        </authorList>
    </citation>
    <scope>NUCLEOTIDE SEQUENCE [LARGE SCALE GENOMIC DNA]</scope>
    <source>
        <strain evidence="1 2">Zn</strain>
    </source>
</reference>
<dbReference type="InParanoid" id="A0A0C3CBB6"/>
<accession>A0A0C3CBB6</accession>
<sequence>MPEYPSDTIIECFNGSYLWTAQLKCIEEASCSVWIGWTHSPFLGIMDGWQEG</sequence>
<proteinExistence type="predicted"/>
<dbReference type="Proteomes" id="UP000054321">
    <property type="component" value="Unassembled WGS sequence"/>
</dbReference>
<dbReference type="HOGENOM" id="CLU_3087835_0_0_1"/>
<protein>
    <submittedName>
        <fullName evidence="1">Uncharacterized protein</fullName>
    </submittedName>
</protein>
<reference evidence="2" key="2">
    <citation type="submission" date="2015-01" db="EMBL/GenBank/DDBJ databases">
        <title>Evolutionary Origins and Diversification of the Mycorrhizal Mutualists.</title>
        <authorList>
            <consortium name="DOE Joint Genome Institute"/>
            <consortium name="Mycorrhizal Genomics Consortium"/>
            <person name="Kohler A."/>
            <person name="Kuo A."/>
            <person name="Nagy L.G."/>
            <person name="Floudas D."/>
            <person name="Copeland A."/>
            <person name="Barry K.W."/>
            <person name="Cichocki N."/>
            <person name="Veneault-Fourrey C."/>
            <person name="LaButti K."/>
            <person name="Lindquist E.A."/>
            <person name="Lipzen A."/>
            <person name="Lundell T."/>
            <person name="Morin E."/>
            <person name="Murat C."/>
            <person name="Riley R."/>
            <person name="Ohm R."/>
            <person name="Sun H."/>
            <person name="Tunlid A."/>
            <person name="Henrissat B."/>
            <person name="Grigoriev I.V."/>
            <person name="Hibbett D.S."/>
            <person name="Martin F."/>
        </authorList>
    </citation>
    <scope>NUCLEOTIDE SEQUENCE [LARGE SCALE GENOMIC DNA]</scope>
    <source>
        <strain evidence="2">Zn</strain>
    </source>
</reference>
<dbReference type="EMBL" id="KN832885">
    <property type="protein sequence ID" value="KIM96208.1"/>
    <property type="molecule type" value="Genomic_DNA"/>
</dbReference>
<gene>
    <name evidence="1" type="ORF">OIDMADRAFT_20988</name>
</gene>
<evidence type="ECO:0000313" key="2">
    <source>
        <dbReference type="Proteomes" id="UP000054321"/>
    </source>
</evidence>
<keyword evidence="2" id="KW-1185">Reference proteome</keyword>
<organism evidence="1 2">
    <name type="scientific">Oidiodendron maius (strain Zn)</name>
    <dbReference type="NCBI Taxonomy" id="913774"/>
    <lineage>
        <taxon>Eukaryota</taxon>
        <taxon>Fungi</taxon>
        <taxon>Dikarya</taxon>
        <taxon>Ascomycota</taxon>
        <taxon>Pezizomycotina</taxon>
        <taxon>Leotiomycetes</taxon>
        <taxon>Leotiomycetes incertae sedis</taxon>
        <taxon>Myxotrichaceae</taxon>
        <taxon>Oidiodendron</taxon>
    </lineage>
</organism>
<dbReference type="AlphaFoldDB" id="A0A0C3CBB6"/>
<name>A0A0C3CBB6_OIDMZ</name>